<name>A0A1K1QJ91_9FLAO</name>
<proteinExistence type="inferred from homology"/>
<dbReference type="EC" id="2.8.1.7" evidence="3"/>
<dbReference type="InterPro" id="IPR015422">
    <property type="entry name" value="PyrdxlP-dep_Trfase_small"/>
</dbReference>
<evidence type="ECO:0000259" key="11">
    <source>
        <dbReference type="Pfam" id="PF00266"/>
    </source>
</evidence>
<dbReference type="Gene3D" id="3.40.640.10">
    <property type="entry name" value="Type I PLP-dependent aspartate aminotransferase-like (Major domain)"/>
    <property type="match status" value="1"/>
</dbReference>
<evidence type="ECO:0000256" key="5">
    <source>
        <dbReference type="ARBA" id="ARBA00022723"/>
    </source>
</evidence>
<organism evidence="12 13">
    <name type="scientific">Sinomicrobium oceani</name>
    <dbReference type="NCBI Taxonomy" id="1150368"/>
    <lineage>
        <taxon>Bacteria</taxon>
        <taxon>Pseudomonadati</taxon>
        <taxon>Bacteroidota</taxon>
        <taxon>Flavobacteriia</taxon>
        <taxon>Flavobacteriales</taxon>
        <taxon>Flavobacteriaceae</taxon>
        <taxon>Sinomicrobium</taxon>
    </lineage>
</organism>
<evidence type="ECO:0000256" key="6">
    <source>
        <dbReference type="ARBA" id="ARBA00022898"/>
    </source>
</evidence>
<dbReference type="Gene3D" id="3.90.1150.10">
    <property type="entry name" value="Aspartate Aminotransferase, domain 1"/>
    <property type="match status" value="1"/>
</dbReference>
<keyword evidence="7" id="KW-0408">Iron</keyword>
<evidence type="ECO:0000256" key="7">
    <source>
        <dbReference type="ARBA" id="ARBA00023004"/>
    </source>
</evidence>
<dbReference type="OrthoDB" id="9808002at2"/>
<evidence type="ECO:0000256" key="8">
    <source>
        <dbReference type="ARBA" id="ARBA00023014"/>
    </source>
</evidence>
<comment type="cofactor">
    <cofactor evidence="1 10">
        <name>pyridoxal 5'-phosphate</name>
        <dbReference type="ChEBI" id="CHEBI:597326"/>
    </cofactor>
</comment>
<feature type="domain" description="Aminotransferase class V" evidence="11">
    <location>
        <begin position="6"/>
        <end position="363"/>
    </location>
</feature>
<accession>A0A1K1QJ91</accession>
<dbReference type="EMBL" id="FPJE01000013">
    <property type="protein sequence ID" value="SFW59837.1"/>
    <property type="molecule type" value="Genomic_DNA"/>
</dbReference>
<dbReference type="GO" id="GO:0031071">
    <property type="term" value="F:cysteine desulfurase activity"/>
    <property type="evidence" value="ECO:0007669"/>
    <property type="project" value="UniProtKB-EC"/>
</dbReference>
<evidence type="ECO:0000313" key="12">
    <source>
        <dbReference type="EMBL" id="SFW59837.1"/>
    </source>
</evidence>
<comment type="catalytic activity">
    <reaction evidence="9">
        <text>(sulfur carrier)-H + L-cysteine = (sulfur carrier)-SH + L-alanine</text>
        <dbReference type="Rhea" id="RHEA:43892"/>
        <dbReference type="Rhea" id="RHEA-COMP:14737"/>
        <dbReference type="Rhea" id="RHEA-COMP:14739"/>
        <dbReference type="ChEBI" id="CHEBI:29917"/>
        <dbReference type="ChEBI" id="CHEBI:35235"/>
        <dbReference type="ChEBI" id="CHEBI:57972"/>
        <dbReference type="ChEBI" id="CHEBI:64428"/>
        <dbReference type="EC" id="2.8.1.7"/>
    </reaction>
</comment>
<dbReference type="SUPFAM" id="SSF53383">
    <property type="entry name" value="PLP-dependent transferases"/>
    <property type="match status" value="1"/>
</dbReference>
<dbReference type="InterPro" id="IPR016454">
    <property type="entry name" value="Cysteine_dSase"/>
</dbReference>
<dbReference type="STRING" id="1150368.SAMN02927921_02625"/>
<evidence type="ECO:0000256" key="10">
    <source>
        <dbReference type="RuleBase" id="RU004504"/>
    </source>
</evidence>
<keyword evidence="6" id="KW-0663">Pyridoxal phosphate</keyword>
<dbReference type="InterPro" id="IPR015424">
    <property type="entry name" value="PyrdxlP-dep_Trfase"/>
</dbReference>
<dbReference type="AlphaFoldDB" id="A0A1K1QJ91"/>
<dbReference type="GO" id="GO:0051536">
    <property type="term" value="F:iron-sulfur cluster binding"/>
    <property type="evidence" value="ECO:0007669"/>
    <property type="project" value="UniProtKB-KW"/>
</dbReference>
<dbReference type="Proteomes" id="UP000182248">
    <property type="component" value="Unassembled WGS sequence"/>
</dbReference>
<dbReference type="Pfam" id="PF00266">
    <property type="entry name" value="Aminotran_5"/>
    <property type="match status" value="1"/>
</dbReference>
<evidence type="ECO:0000256" key="3">
    <source>
        <dbReference type="ARBA" id="ARBA00012239"/>
    </source>
</evidence>
<evidence type="ECO:0000256" key="1">
    <source>
        <dbReference type="ARBA" id="ARBA00001933"/>
    </source>
</evidence>
<dbReference type="InterPro" id="IPR020578">
    <property type="entry name" value="Aminotrans_V_PyrdxlP_BS"/>
</dbReference>
<keyword evidence="4" id="KW-0808">Transferase</keyword>
<dbReference type="PIRSF" id="PIRSF005572">
    <property type="entry name" value="NifS"/>
    <property type="match status" value="1"/>
</dbReference>
<dbReference type="InterPro" id="IPR015421">
    <property type="entry name" value="PyrdxlP-dep_Trfase_major"/>
</dbReference>
<dbReference type="RefSeq" id="WP_072317829.1">
    <property type="nucleotide sequence ID" value="NZ_FPJE01000013.1"/>
</dbReference>
<gene>
    <name evidence="12" type="ORF">SAMN02927921_02625</name>
</gene>
<reference evidence="12 13" key="1">
    <citation type="submission" date="2016-11" db="EMBL/GenBank/DDBJ databases">
        <authorList>
            <person name="Jaros S."/>
            <person name="Januszkiewicz K."/>
            <person name="Wedrychowicz H."/>
        </authorList>
    </citation>
    <scope>NUCLEOTIDE SEQUENCE [LARGE SCALE GENOMIC DNA]</scope>
    <source>
        <strain evidence="12 13">CGMCC 1.12145</strain>
    </source>
</reference>
<dbReference type="PANTHER" id="PTHR11601">
    <property type="entry name" value="CYSTEINE DESULFURYLASE FAMILY MEMBER"/>
    <property type="match status" value="1"/>
</dbReference>
<evidence type="ECO:0000313" key="13">
    <source>
        <dbReference type="Proteomes" id="UP000182248"/>
    </source>
</evidence>
<protein>
    <recommendedName>
        <fullName evidence="3">cysteine desulfurase</fullName>
        <ecNumber evidence="3">2.8.1.7</ecNumber>
    </recommendedName>
</protein>
<sequence length="388" mass="42185">MPARPVYLDYNATTPCDPEVVKAMLPFFSENFGNASSRDHAYGWSADEAVAFSRKKVAGLVGGNTSDMFFTSGATEALNLALKSLMTSRKKHIITSPLEHEAVLNTCEYLQGEGLRVSYLNVDEDGNHDLEELENNIRPDTAAIVMMYANNETGNINPVAAIGRIAEKRGIPLICDATQAVGKIRVDVVKDHIDCLVFSSHKIYGPKGVGVLYMNKEFRKGMIPLIHGGQHEKGIRSGTLNVPGIVGFGKAAALAARYMDEEARRLEALRTILEQKLCALGGVRVNGNLQNRLPHVSNMGITGIEGENFVLSLAMDLAVSRGSACSGNVHSPSHVLRAMGRTPEEAGNSIRISLGRFTTEQEVIFAAETIAGRIRNRREKQLQGQPEV</sequence>
<dbReference type="PROSITE" id="PS00595">
    <property type="entry name" value="AA_TRANSFER_CLASS_5"/>
    <property type="match status" value="1"/>
</dbReference>
<dbReference type="InterPro" id="IPR000192">
    <property type="entry name" value="Aminotrans_V_dom"/>
</dbReference>
<evidence type="ECO:0000256" key="2">
    <source>
        <dbReference type="ARBA" id="ARBA00006490"/>
    </source>
</evidence>
<evidence type="ECO:0000256" key="9">
    <source>
        <dbReference type="ARBA" id="ARBA00050776"/>
    </source>
</evidence>
<dbReference type="PANTHER" id="PTHR11601:SF34">
    <property type="entry name" value="CYSTEINE DESULFURASE"/>
    <property type="match status" value="1"/>
</dbReference>
<keyword evidence="8" id="KW-0411">Iron-sulfur</keyword>
<dbReference type="GO" id="GO:0046872">
    <property type="term" value="F:metal ion binding"/>
    <property type="evidence" value="ECO:0007669"/>
    <property type="project" value="UniProtKB-KW"/>
</dbReference>
<comment type="similarity">
    <text evidence="2">Belongs to the class-V pyridoxal-phosphate-dependent aminotransferase family. NifS/IscS subfamily.</text>
</comment>
<keyword evidence="13" id="KW-1185">Reference proteome</keyword>
<keyword evidence="5" id="KW-0479">Metal-binding</keyword>
<evidence type="ECO:0000256" key="4">
    <source>
        <dbReference type="ARBA" id="ARBA00022679"/>
    </source>
</evidence>